<dbReference type="RefSeq" id="WP_332865368.1">
    <property type="nucleotide sequence ID" value="NZ_JBAFSM010000020.1"/>
</dbReference>
<evidence type="ECO:0000313" key="1">
    <source>
        <dbReference type="EMBL" id="MEG3437812.1"/>
    </source>
</evidence>
<reference evidence="1 2" key="1">
    <citation type="submission" date="2024-01" db="EMBL/GenBank/DDBJ databases">
        <title>Genomic insights into the taxonomy and metabolism of the cyanobacterium Pannus brasiliensis CCIBt3594.</title>
        <authorList>
            <person name="Machado M."/>
            <person name="Botero N.B."/>
            <person name="Andreote A.P.D."/>
            <person name="Feitosa A.M.T."/>
            <person name="Popin R."/>
            <person name="Sivonen K."/>
            <person name="Fiore M.F."/>
        </authorList>
    </citation>
    <scope>NUCLEOTIDE SEQUENCE [LARGE SCALE GENOMIC DNA]</scope>
    <source>
        <strain evidence="1 2">CCIBt3594</strain>
    </source>
</reference>
<comment type="caution">
    <text evidence="1">The sequence shown here is derived from an EMBL/GenBank/DDBJ whole genome shotgun (WGS) entry which is preliminary data.</text>
</comment>
<proteinExistence type="predicted"/>
<dbReference type="EMBL" id="JBAFSM010000020">
    <property type="protein sequence ID" value="MEG3437812.1"/>
    <property type="molecule type" value="Genomic_DNA"/>
</dbReference>
<sequence>MIIGKIFGLIYHRIKEILENHGSIKLMAEVEDDELLSGEDARAYYRSLKNSIVEK</sequence>
<dbReference type="Pfam" id="PF18506">
    <property type="entry name" value="RelB-like"/>
    <property type="match status" value="1"/>
</dbReference>
<accession>A0AAW9QUR0</accession>
<organism evidence="1 2">
    <name type="scientific">Pannus brasiliensis CCIBt3594</name>
    <dbReference type="NCBI Taxonomy" id="1427578"/>
    <lineage>
        <taxon>Bacteria</taxon>
        <taxon>Bacillati</taxon>
        <taxon>Cyanobacteriota</taxon>
        <taxon>Cyanophyceae</taxon>
        <taxon>Oscillatoriophycideae</taxon>
        <taxon>Chroococcales</taxon>
        <taxon>Microcystaceae</taxon>
        <taxon>Pannus</taxon>
    </lineage>
</organism>
<dbReference type="AlphaFoldDB" id="A0AAW9QUR0"/>
<gene>
    <name evidence="1" type="ORF">V0288_11850</name>
</gene>
<dbReference type="Proteomes" id="UP001328733">
    <property type="component" value="Unassembled WGS sequence"/>
</dbReference>
<dbReference type="InterPro" id="IPR049537">
    <property type="entry name" value="RelB-like"/>
</dbReference>
<evidence type="ECO:0000313" key="2">
    <source>
        <dbReference type="Proteomes" id="UP001328733"/>
    </source>
</evidence>
<name>A0AAW9QUR0_9CHRO</name>
<protein>
    <submittedName>
        <fullName evidence="1">Uncharacterized protein</fullName>
    </submittedName>
</protein>
<keyword evidence="2" id="KW-1185">Reference proteome</keyword>